<evidence type="ECO:0000256" key="6">
    <source>
        <dbReference type="ARBA" id="ARBA00023010"/>
    </source>
</evidence>
<dbReference type="Pfam" id="PF07575">
    <property type="entry name" value="Nucleopor_Nup85"/>
    <property type="match status" value="1"/>
</dbReference>
<dbReference type="GO" id="GO:0031965">
    <property type="term" value="C:nuclear membrane"/>
    <property type="evidence" value="ECO:0007669"/>
    <property type="project" value="UniProtKB-UniRule"/>
</dbReference>
<dbReference type="GO" id="GO:0006406">
    <property type="term" value="P:mRNA export from nucleus"/>
    <property type="evidence" value="ECO:0007669"/>
    <property type="project" value="TreeGrafter"/>
</dbReference>
<dbReference type="GeneID" id="20526374"/>
<keyword evidence="5 9" id="KW-0653">Protein transport</keyword>
<protein>
    <recommendedName>
        <fullName evidence="9">Nuclear pore complex protein Nup85</fullName>
    </recommendedName>
</protein>
<comment type="subunit">
    <text evidence="9">Component of the nuclear pore complex (NPC).</text>
</comment>
<keyword evidence="4 9" id="KW-0509">mRNA transport</keyword>
<feature type="region of interest" description="Disordered" evidence="10">
    <location>
        <begin position="810"/>
        <end position="831"/>
    </location>
</feature>
<dbReference type="OrthoDB" id="17644at2759"/>
<dbReference type="AlphaFoldDB" id="A0A058ZCW2"/>
<evidence type="ECO:0000256" key="8">
    <source>
        <dbReference type="ARBA" id="ARBA00023242"/>
    </source>
</evidence>
<comment type="subcellular location">
    <subcellularLocation>
        <location evidence="1 9">Nucleus</location>
        <location evidence="1 9">Nuclear pore complex</location>
    </subcellularLocation>
</comment>
<evidence type="ECO:0000313" key="12">
    <source>
        <dbReference type="Proteomes" id="UP000030693"/>
    </source>
</evidence>
<evidence type="ECO:0000256" key="1">
    <source>
        <dbReference type="ARBA" id="ARBA00004567"/>
    </source>
</evidence>
<organism evidence="11">
    <name type="scientific">Fonticula alba</name>
    <name type="common">Slime mold</name>
    <dbReference type="NCBI Taxonomy" id="691883"/>
    <lineage>
        <taxon>Eukaryota</taxon>
        <taxon>Rotosphaerida</taxon>
        <taxon>Fonticulaceae</taxon>
        <taxon>Fonticula</taxon>
    </lineage>
</organism>
<dbReference type="PANTHER" id="PTHR13373:SF21">
    <property type="entry name" value="NUCLEAR PORE COMPLEX PROTEIN NUP85"/>
    <property type="match status" value="1"/>
</dbReference>
<comment type="function">
    <text evidence="9">Functions as a component of the nuclear pore complex (NPC).</text>
</comment>
<reference evidence="11" key="1">
    <citation type="submission" date="2013-04" db="EMBL/GenBank/DDBJ databases">
        <title>The Genome Sequence of Fonticula alba ATCC 38817.</title>
        <authorList>
            <consortium name="The Broad Institute Genomics Platform"/>
            <person name="Russ C."/>
            <person name="Cuomo C."/>
            <person name="Burger G."/>
            <person name="Gray M.W."/>
            <person name="Holland P.W.H."/>
            <person name="King N."/>
            <person name="Lang F.B.F."/>
            <person name="Roger A.J."/>
            <person name="Ruiz-Trillo I."/>
            <person name="Brown M."/>
            <person name="Walker B."/>
            <person name="Young S."/>
            <person name="Zeng Q."/>
            <person name="Gargeya S."/>
            <person name="Fitzgerald M."/>
            <person name="Haas B."/>
            <person name="Abouelleil A."/>
            <person name="Allen A.W."/>
            <person name="Alvarado L."/>
            <person name="Arachchi H.M."/>
            <person name="Berlin A.M."/>
            <person name="Chapman S.B."/>
            <person name="Gainer-Dewar J."/>
            <person name="Goldberg J."/>
            <person name="Griggs A."/>
            <person name="Gujja S."/>
            <person name="Hansen M."/>
            <person name="Howarth C."/>
            <person name="Imamovic A."/>
            <person name="Ireland A."/>
            <person name="Larimer J."/>
            <person name="McCowan C."/>
            <person name="Murphy C."/>
            <person name="Pearson M."/>
            <person name="Poon T.W."/>
            <person name="Priest M."/>
            <person name="Roberts A."/>
            <person name="Saif S."/>
            <person name="Shea T."/>
            <person name="Sisk P."/>
            <person name="Sykes S."/>
            <person name="Wortman J."/>
            <person name="Nusbaum C."/>
            <person name="Birren B."/>
        </authorList>
    </citation>
    <scope>NUCLEOTIDE SEQUENCE [LARGE SCALE GENOMIC DNA]</scope>
    <source>
        <strain evidence="11">ATCC 38817</strain>
    </source>
</reference>
<keyword evidence="9" id="KW-0472">Membrane</keyword>
<evidence type="ECO:0000313" key="11">
    <source>
        <dbReference type="EMBL" id="KCV72250.1"/>
    </source>
</evidence>
<keyword evidence="3 9" id="KW-0813">Transport</keyword>
<dbReference type="eggNOG" id="KOG2271">
    <property type="taxonomic scope" value="Eukaryota"/>
</dbReference>
<keyword evidence="7 9" id="KW-0906">Nuclear pore complex</keyword>
<feature type="compositionally biased region" description="Low complexity" evidence="10">
    <location>
        <begin position="810"/>
        <end position="820"/>
    </location>
</feature>
<keyword evidence="6 9" id="KW-0811">Translocation</keyword>
<dbReference type="GO" id="GO:0006606">
    <property type="term" value="P:protein import into nucleus"/>
    <property type="evidence" value="ECO:0007669"/>
    <property type="project" value="TreeGrafter"/>
</dbReference>
<evidence type="ECO:0000256" key="5">
    <source>
        <dbReference type="ARBA" id="ARBA00022927"/>
    </source>
</evidence>
<keyword evidence="12" id="KW-1185">Reference proteome</keyword>
<accession>A0A058ZCW2</accession>
<dbReference type="RefSeq" id="XP_009493828.1">
    <property type="nucleotide sequence ID" value="XM_009495553.1"/>
</dbReference>
<evidence type="ECO:0000256" key="2">
    <source>
        <dbReference type="ARBA" id="ARBA00005573"/>
    </source>
</evidence>
<gene>
    <name evidence="11" type="ORF">H696_01649</name>
</gene>
<dbReference type="STRING" id="691883.A0A058ZCW2"/>
<keyword evidence="8 9" id="KW-0539">Nucleus</keyword>
<evidence type="ECO:0000256" key="4">
    <source>
        <dbReference type="ARBA" id="ARBA00022816"/>
    </source>
</evidence>
<evidence type="ECO:0000256" key="3">
    <source>
        <dbReference type="ARBA" id="ARBA00022448"/>
    </source>
</evidence>
<name>A0A058ZCW2_FONAL</name>
<dbReference type="GO" id="GO:0045893">
    <property type="term" value="P:positive regulation of DNA-templated transcription"/>
    <property type="evidence" value="ECO:0007669"/>
    <property type="project" value="TreeGrafter"/>
</dbReference>
<sequence length="859" mass="91601">MSATSSSTVSRSTRAISALLRGGDAASEDSTPAGGYPANPLPNAMFRSYSSHTAATNVDVELPAGAAGAALGLAWCGDRSFALFTGSERPSVAGEAKALASSDGGANAGGHISATASLLSQVSQKAGSMSREPAFSPTAAAGIQLMAARPGFLAADLRPLLIQSYTVFSLLQRLMEAVNSGAMLTTLSDLAVRSLATSAKLISCSSAPDTAPGSPNVDALSSSSSSALSSPTLPAADATNIQLLTNIFRSRPAADIPAQDVALRILFQVSSSYRASLEQQCVHLQGLLDEELSRGGPADRMTIGPRATEIGTAVAHLRDVHSIWLLAELLYIGSSSSDMIDIILHWSRFSKALPEERRFLQAPKSLSQESLIILFLSLICRGQIHFAAQVLSHVNSPGAHAFRTLLLACPMPEPGAGNGPIAHLRSRAYNQWLGTLQKCTSQPILADPDLGPVLRMMQGDAHVIFRLTGARWFDLLTSTLCYTPELSLSNHIEVGHLFTALQLSTGGLPLADQIEISLLRMHLTSALRFCSELDPWLSAHLTDLLFHSGSLESELLVQANDVPAGPSSADIRLHFLAPYGTALMEQHNLWRLGVDYLSSCGPPGAAMLEALILRLPLGTDEQVARVVDVCEMLQLTDCVSDVYSVLARRALSTGAPVKALHYYLLTSDPVEGSRRVLSWLCQRLVGTPSPETLALLQGFAEQIEIVLQSQALRSGPVLPDLQLFVHFCHLRQRFEQGDLPGAVHTLRSIFMRPAELSVFSPSTHIWPLVFETALPLIRDSPDLVAHELASKMLAQLDQLATIVQFMARQPPTGPAAGAPHGARRGPAPPVDGAALDRLQPVRVALVLVLGSCFFDISKH</sequence>
<dbReference type="PANTHER" id="PTHR13373">
    <property type="entry name" value="FROUNT PROTEIN-RELATED"/>
    <property type="match status" value="1"/>
</dbReference>
<dbReference type="GO" id="GO:0031080">
    <property type="term" value="C:nuclear pore outer ring"/>
    <property type="evidence" value="ECO:0007669"/>
    <property type="project" value="TreeGrafter"/>
</dbReference>
<comment type="similarity">
    <text evidence="2 9">Belongs to the nucleoporin Nup85 family.</text>
</comment>
<evidence type="ECO:0000256" key="9">
    <source>
        <dbReference type="RuleBase" id="RU365073"/>
    </source>
</evidence>
<evidence type="ECO:0000256" key="7">
    <source>
        <dbReference type="ARBA" id="ARBA00023132"/>
    </source>
</evidence>
<proteinExistence type="inferred from homology"/>
<dbReference type="Proteomes" id="UP000030693">
    <property type="component" value="Unassembled WGS sequence"/>
</dbReference>
<evidence type="ECO:0000256" key="10">
    <source>
        <dbReference type="SAM" id="MobiDB-lite"/>
    </source>
</evidence>
<dbReference type="EMBL" id="KB932202">
    <property type="protein sequence ID" value="KCV72250.1"/>
    <property type="molecule type" value="Genomic_DNA"/>
</dbReference>
<dbReference type="GO" id="GO:0017056">
    <property type="term" value="F:structural constituent of nuclear pore"/>
    <property type="evidence" value="ECO:0007669"/>
    <property type="project" value="TreeGrafter"/>
</dbReference>
<dbReference type="InterPro" id="IPR011502">
    <property type="entry name" value="Nucleoporin_Nup85"/>
</dbReference>